<proteinExistence type="predicted"/>
<dbReference type="EMBL" id="CM046131">
    <property type="protein sequence ID" value="KAI8431047.1"/>
    <property type="molecule type" value="Genomic_DNA"/>
</dbReference>
<accession>A0ACC0K3L7</accession>
<reference evidence="1 2" key="1">
    <citation type="journal article" date="2022" name="Genome Biol. Evol.">
        <title>The Spruce Budworm Genome: Reconstructing the Evolutionary History of Antifreeze Proteins.</title>
        <authorList>
            <person name="Beliveau C."/>
            <person name="Gagne P."/>
            <person name="Picq S."/>
            <person name="Vernygora O."/>
            <person name="Keeling C.I."/>
            <person name="Pinkney K."/>
            <person name="Doucet D."/>
            <person name="Wen F."/>
            <person name="Johnston J.S."/>
            <person name="Maaroufi H."/>
            <person name="Boyle B."/>
            <person name="Laroche J."/>
            <person name="Dewar K."/>
            <person name="Juretic N."/>
            <person name="Blackburn G."/>
            <person name="Nisole A."/>
            <person name="Brunet B."/>
            <person name="Brandao M."/>
            <person name="Lumley L."/>
            <person name="Duan J."/>
            <person name="Quan G."/>
            <person name="Lucarotti C.J."/>
            <person name="Roe A.D."/>
            <person name="Sperling F.A.H."/>
            <person name="Levesque R.C."/>
            <person name="Cusson M."/>
        </authorList>
    </citation>
    <scope>NUCLEOTIDE SEQUENCE [LARGE SCALE GENOMIC DNA]</scope>
    <source>
        <strain evidence="1">Glfc:IPQL:Cfum</strain>
    </source>
</reference>
<gene>
    <name evidence="1" type="ORF">MSG28_001115</name>
</gene>
<evidence type="ECO:0000313" key="1">
    <source>
        <dbReference type="EMBL" id="KAI8431047.1"/>
    </source>
</evidence>
<dbReference type="Proteomes" id="UP001064048">
    <property type="component" value="Chromosome Z"/>
</dbReference>
<organism evidence="1 2">
    <name type="scientific">Choristoneura fumiferana</name>
    <name type="common">Spruce budworm moth</name>
    <name type="synonym">Archips fumiferana</name>
    <dbReference type="NCBI Taxonomy" id="7141"/>
    <lineage>
        <taxon>Eukaryota</taxon>
        <taxon>Metazoa</taxon>
        <taxon>Ecdysozoa</taxon>
        <taxon>Arthropoda</taxon>
        <taxon>Hexapoda</taxon>
        <taxon>Insecta</taxon>
        <taxon>Pterygota</taxon>
        <taxon>Neoptera</taxon>
        <taxon>Endopterygota</taxon>
        <taxon>Lepidoptera</taxon>
        <taxon>Glossata</taxon>
        <taxon>Ditrysia</taxon>
        <taxon>Tortricoidea</taxon>
        <taxon>Tortricidae</taxon>
        <taxon>Tortricinae</taxon>
        <taxon>Choristoneura</taxon>
    </lineage>
</organism>
<comment type="caution">
    <text evidence="1">The sequence shown here is derived from an EMBL/GenBank/DDBJ whole genome shotgun (WGS) entry which is preliminary data.</text>
</comment>
<protein>
    <submittedName>
        <fullName evidence="1">Uncharacterized protein</fullName>
    </submittedName>
</protein>
<evidence type="ECO:0000313" key="2">
    <source>
        <dbReference type="Proteomes" id="UP001064048"/>
    </source>
</evidence>
<name>A0ACC0K3L7_CHOFU</name>
<sequence length="878" mass="99018">MKVNKKLLPIKGHFFLFNAGTAPLVPYLSTYARQLGFSSATVGLIYTVLPIFGLVAKPLFGVIADRFKIQKSLFILFQIVTIVSFSAIYLIPESTTSVAVELDCDNGLAVVKSCYQEEYLIDPFCEHWHMPQYCYSATDSIEYTAYVTNVTIRDECAYIAANNASCELDPKTPWRLMEICEGWNADEADSCHPKTRDGDVIPSNLSFTGYLSLATTQALKECVYVEIKNITLPDVERGLRSSIRQQGKRDTIHQAVLAVLPSDDHQLGRHGGGGAKVSQYGKQRLWGSVGWGIFSLLTGALIDAFSDGEYKNYAVAFVLMFVFMMGLCTGLLWQFLFWHLEDIMKLNCNGSDYIKTLQGLVRYILKRLGHVNMMSLVLFAFGVRFILYSLLTNPWWVLPIEMFQGITFGMFYPTMASYAKVVSPPGTETTVQTYGGWNTFQWFGISSLIFCVIHVVVQYFLRDRAGHVGLTQGGYTSIIRYEQPSDMVYIMEDGTDGREDTVRVLYELFCEVSPGDHMREPYIVRKYPESYKNEEELRNVPKFTFPCQLDNTFVQHYSFVLTSCNLTEYFSAVDTKCMAGLWAALLHERRVAIVASKPSRLSACVQAANATLFPMSWQHIFIPILPKHLVDYLLAPMPFLIGVPASVMEFIDERLDLLNSGRGFIDEFEVECNHYAEKLGTGSGQRLKQQYRDWAKTVKKEGGAFFKNFKDKKTLAPSLPPRLPDRPPPILRYPIISTRKLIDVSDAPAPPPRAQPSVQHSHFVTNITKNSDHMSDFHTSTIQFMEGKDKAKLKLTMSTSQRKLSDAPAPLQPNGSAKHQPLSSPSRPSEPNSLPRPLARTVHIPNRGQIQEVIVICAFVIISVLYLTVRQKVIEYLH</sequence>
<keyword evidence="2" id="KW-1185">Reference proteome</keyword>